<accession>A0A163IUR8</accession>
<dbReference type="Proteomes" id="UP000078561">
    <property type="component" value="Unassembled WGS sequence"/>
</dbReference>
<dbReference type="AlphaFoldDB" id="A0A163IUR8"/>
<reference evidence="1" key="1">
    <citation type="submission" date="2016-04" db="EMBL/GenBank/DDBJ databases">
        <authorList>
            <person name="Evans L.H."/>
            <person name="Alamgir A."/>
            <person name="Owens N."/>
            <person name="Weber N.D."/>
            <person name="Virtaneva K."/>
            <person name="Barbian K."/>
            <person name="Babar A."/>
            <person name="Rosenke K."/>
        </authorList>
    </citation>
    <scope>NUCLEOTIDE SEQUENCE [LARGE SCALE GENOMIC DNA]</scope>
    <source>
        <strain evidence="1">CBS 101.48</strain>
    </source>
</reference>
<evidence type="ECO:0000313" key="1">
    <source>
        <dbReference type="EMBL" id="SAL95455.1"/>
    </source>
</evidence>
<gene>
    <name evidence="1" type="primary">ABSGL_00784.1 scaffold 958</name>
</gene>
<proteinExistence type="predicted"/>
<evidence type="ECO:0000313" key="2">
    <source>
        <dbReference type="Proteomes" id="UP000078561"/>
    </source>
</evidence>
<sequence length="92" mass="10040">MLSYGQGQESYDVYSDGKADKQVPLTFGKCTPVVLPDKSRIVKTHLAVAARCYNFFDSLCNQIETPAFEDLPAGTIDVPADATGFSICYPKN</sequence>
<dbReference type="InParanoid" id="A0A163IUR8"/>
<organism evidence="1">
    <name type="scientific">Absidia glauca</name>
    <name type="common">Pin mould</name>
    <dbReference type="NCBI Taxonomy" id="4829"/>
    <lineage>
        <taxon>Eukaryota</taxon>
        <taxon>Fungi</taxon>
        <taxon>Fungi incertae sedis</taxon>
        <taxon>Mucoromycota</taxon>
        <taxon>Mucoromycotina</taxon>
        <taxon>Mucoromycetes</taxon>
        <taxon>Mucorales</taxon>
        <taxon>Cunninghamellaceae</taxon>
        <taxon>Absidia</taxon>
    </lineage>
</organism>
<dbReference type="EMBL" id="LT550334">
    <property type="protein sequence ID" value="SAL95455.1"/>
    <property type="molecule type" value="Genomic_DNA"/>
</dbReference>
<keyword evidence="2" id="KW-1185">Reference proteome</keyword>
<name>A0A163IUR8_ABSGL</name>
<protein>
    <submittedName>
        <fullName evidence="1">Uncharacterized protein</fullName>
    </submittedName>
</protein>